<evidence type="ECO:0000256" key="3">
    <source>
        <dbReference type="ARBA" id="ARBA00022692"/>
    </source>
</evidence>
<keyword evidence="4 12" id="KW-0378">Hydrolase</keyword>
<sequence>MSFVFAILILLVLKTAAAGSVVSNNASLLWGPYRPNHYLGIRPRVPESLLMGLMWGKLDEGERNLRHTCDPKDGMAGWGWTAYDSRNGGTQTMHDVGNMLDITTEFVKKHEGQSAGNWALRVRGTPRKNAKAGLKTSVVFYVGMEAMQKCSQCELKATVVEKGNGDDIEMETVDIRVRHPRLGVAGIQIPNPKGNMLGVLENTAVKSVNVPEDKLWQSKSAYLKTLQDGASIFRAKNTLLPNEPGDGNMHFVQMVFRDSFEFDILYSSEAATRAMTSQELTNEIGNTLKSFKSRFASVFRPSPPFDRESHVIFSQSLLSNLLGGLSYFDGDTLIDESHAAEFSEASPLFWKDANEARRKGKPQSKGPFELLTHVPSRSVFPRGFLWDEGFHLLLVVDWDLDLALEVVRSWLALMDDNGWIAREQILGLEARRNVPKDFIVQYPHIANPPTMFWIVGKYVDMLAGKLNYTGHESIYLTQPDASATLLADLYPLLKRHYEWFRKSQSGDVGVHSLPNASADEGYRWRGRKPQTNFASGLDDFPRVEPPDITELHVDALCWVGVMASILSQIAIATNNNDDELTFRRHHTAIEQNIEAVHWSEKEGVYCDTVVFMTQHTFTCFRGYVSLFPLMTGFLGPGHAHLNATLDLLRDPDELWTNYGIRSLSRSSPQYRSGGDYWRSPIWINFNYLIIEQLLHLATTPGPSQERCREIYTELRDNLIKTAYMSWKETGFAFEQYNAGTGKGQRTQGFTGWTSLLVKIMAFPDLEARRDGKDGGVREGFEELIKDIGGEGGWDMKTLVVGMLLVGFVYVTRRKFASLCRVLVGR</sequence>
<dbReference type="PANTHER" id="PTHR10412">
    <property type="entry name" value="MANNOSYL-OLIGOSACCHARIDE GLUCOSIDASE"/>
    <property type="match status" value="1"/>
</dbReference>
<dbReference type="GO" id="GO:0005789">
    <property type="term" value="C:endoplasmic reticulum membrane"/>
    <property type="evidence" value="ECO:0007669"/>
    <property type="project" value="UniProtKB-SubCell"/>
</dbReference>
<evidence type="ECO:0000256" key="8">
    <source>
        <dbReference type="ARBA" id="ARBA00023136"/>
    </source>
</evidence>
<keyword evidence="6" id="KW-0735">Signal-anchor</keyword>
<keyword evidence="7" id="KW-1133">Transmembrane helix</keyword>
<dbReference type="Gene3D" id="2.70.98.110">
    <property type="entry name" value="Glycosyl hydrolase family 63, N-terminal domain"/>
    <property type="match status" value="1"/>
</dbReference>
<comment type="similarity">
    <text evidence="2 12">Belongs to the glycosyl hydrolase 63 family.</text>
</comment>
<dbReference type="InterPro" id="IPR038518">
    <property type="entry name" value="Glyco_hydro_63N_sf"/>
</dbReference>
<evidence type="ECO:0000313" key="18">
    <source>
        <dbReference type="Proteomes" id="UP000799757"/>
    </source>
</evidence>
<dbReference type="Gene3D" id="1.50.10.10">
    <property type="match status" value="1"/>
</dbReference>
<evidence type="ECO:0000256" key="2">
    <source>
        <dbReference type="ARBA" id="ARBA00010833"/>
    </source>
</evidence>
<gene>
    <name evidence="17" type="ORF">K505DRAFT_321429</name>
</gene>
<evidence type="ECO:0000259" key="15">
    <source>
        <dbReference type="Pfam" id="PF03200"/>
    </source>
</evidence>
<dbReference type="GO" id="GO:0006487">
    <property type="term" value="P:protein N-linked glycosylation"/>
    <property type="evidence" value="ECO:0007669"/>
    <property type="project" value="UniProtKB-UniRule"/>
</dbReference>
<dbReference type="GO" id="GO:0004573">
    <property type="term" value="F:Glc3Man9GlcNAc2 oligosaccharide glucosidase activity"/>
    <property type="evidence" value="ECO:0007669"/>
    <property type="project" value="UniProtKB-UniRule"/>
</dbReference>
<keyword evidence="10 12" id="KW-0326">Glycosidase</keyword>
<evidence type="ECO:0000256" key="5">
    <source>
        <dbReference type="ARBA" id="ARBA00022824"/>
    </source>
</evidence>
<feature type="domain" description="Glycosyl hydrolase family 63 N-terminal" evidence="16">
    <location>
        <begin position="27"/>
        <end position="230"/>
    </location>
</feature>
<dbReference type="EMBL" id="MU001771">
    <property type="protein sequence ID" value="KAF2799082.1"/>
    <property type="molecule type" value="Genomic_DNA"/>
</dbReference>
<dbReference type="GO" id="GO:0009311">
    <property type="term" value="P:oligosaccharide metabolic process"/>
    <property type="evidence" value="ECO:0007669"/>
    <property type="project" value="UniProtKB-UniRule"/>
</dbReference>
<proteinExistence type="inferred from homology"/>
<keyword evidence="5 12" id="KW-0256">Endoplasmic reticulum</keyword>
<dbReference type="InterPro" id="IPR012341">
    <property type="entry name" value="6hp_glycosidase-like_sf"/>
</dbReference>
<dbReference type="InterPro" id="IPR008928">
    <property type="entry name" value="6-hairpin_glycosidase_sf"/>
</dbReference>
<evidence type="ECO:0000259" key="16">
    <source>
        <dbReference type="Pfam" id="PF16923"/>
    </source>
</evidence>
<dbReference type="InterPro" id="IPR004888">
    <property type="entry name" value="Glycoside_hydrolase_63"/>
</dbReference>
<evidence type="ECO:0000256" key="11">
    <source>
        <dbReference type="ARBA" id="ARBA00038888"/>
    </source>
</evidence>
<evidence type="ECO:0000256" key="13">
    <source>
        <dbReference type="RuleBase" id="RU369107"/>
    </source>
</evidence>
<dbReference type="SUPFAM" id="SSF48208">
    <property type="entry name" value="Six-hairpin glycosidases"/>
    <property type="match status" value="1"/>
</dbReference>
<dbReference type="PANTHER" id="PTHR10412:SF11">
    <property type="entry name" value="MANNOSYL-OLIGOSACCHARIDE GLUCOSIDASE"/>
    <property type="match status" value="1"/>
</dbReference>
<evidence type="ECO:0000256" key="12">
    <source>
        <dbReference type="RuleBase" id="RU368089"/>
    </source>
</evidence>
<evidence type="ECO:0000256" key="6">
    <source>
        <dbReference type="ARBA" id="ARBA00022968"/>
    </source>
</evidence>
<feature type="signal peptide" evidence="14">
    <location>
        <begin position="1"/>
        <end position="19"/>
    </location>
</feature>
<keyword evidence="9 13" id="KW-0325">Glycoprotein</keyword>
<accession>A0A6A6XRL6</accession>
<dbReference type="Pfam" id="PF03200">
    <property type="entry name" value="Glyco_hydro_63"/>
    <property type="match status" value="1"/>
</dbReference>
<dbReference type="InterPro" id="IPR031631">
    <property type="entry name" value="Glyco_hydro_63N"/>
</dbReference>
<comment type="function">
    <text evidence="12">Cleaves the distal alpha 1,2-linked glucose residue from the Glc(3)Man(9)GlcNAc(2) oligosaccharide precursor.</text>
</comment>
<evidence type="ECO:0000256" key="1">
    <source>
        <dbReference type="ARBA" id="ARBA00004648"/>
    </source>
</evidence>
<evidence type="ECO:0000256" key="14">
    <source>
        <dbReference type="SAM" id="SignalP"/>
    </source>
</evidence>
<evidence type="ECO:0000313" key="17">
    <source>
        <dbReference type="EMBL" id="KAF2799082.1"/>
    </source>
</evidence>
<evidence type="ECO:0000256" key="9">
    <source>
        <dbReference type="ARBA" id="ARBA00023180"/>
    </source>
</evidence>
<dbReference type="InterPro" id="IPR031335">
    <property type="entry name" value="Glyco_hydro_63_C"/>
</dbReference>
<dbReference type="EC" id="3.2.1.106" evidence="11 12"/>
<dbReference type="OrthoDB" id="410058at2759"/>
<reference evidence="17" key="1">
    <citation type="journal article" date="2020" name="Stud. Mycol.">
        <title>101 Dothideomycetes genomes: a test case for predicting lifestyles and emergence of pathogens.</title>
        <authorList>
            <person name="Haridas S."/>
            <person name="Albert R."/>
            <person name="Binder M."/>
            <person name="Bloem J."/>
            <person name="Labutti K."/>
            <person name="Salamov A."/>
            <person name="Andreopoulos B."/>
            <person name="Baker S."/>
            <person name="Barry K."/>
            <person name="Bills G."/>
            <person name="Bluhm B."/>
            <person name="Cannon C."/>
            <person name="Castanera R."/>
            <person name="Culley D."/>
            <person name="Daum C."/>
            <person name="Ezra D."/>
            <person name="Gonzalez J."/>
            <person name="Henrissat B."/>
            <person name="Kuo A."/>
            <person name="Liang C."/>
            <person name="Lipzen A."/>
            <person name="Lutzoni F."/>
            <person name="Magnuson J."/>
            <person name="Mondo S."/>
            <person name="Nolan M."/>
            <person name="Ohm R."/>
            <person name="Pangilinan J."/>
            <person name="Park H.-J."/>
            <person name="Ramirez L."/>
            <person name="Alfaro M."/>
            <person name="Sun H."/>
            <person name="Tritt A."/>
            <person name="Yoshinaga Y."/>
            <person name="Zwiers L.-H."/>
            <person name="Turgeon B."/>
            <person name="Goodwin S."/>
            <person name="Spatafora J."/>
            <person name="Crous P."/>
            <person name="Grigoriev I."/>
        </authorList>
    </citation>
    <scope>NUCLEOTIDE SEQUENCE</scope>
    <source>
        <strain evidence="17">CBS 109.77</strain>
    </source>
</reference>
<dbReference type="Pfam" id="PF16923">
    <property type="entry name" value="Glyco_hydro_63N"/>
    <property type="match status" value="1"/>
</dbReference>
<organism evidence="17 18">
    <name type="scientific">Melanomma pulvis-pyrius CBS 109.77</name>
    <dbReference type="NCBI Taxonomy" id="1314802"/>
    <lineage>
        <taxon>Eukaryota</taxon>
        <taxon>Fungi</taxon>
        <taxon>Dikarya</taxon>
        <taxon>Ascomycota</taxon>
        <taxon>Pezizomycotina</taxon>
        <taxon>Dothideomycetes</taxon>
        <taxon>Pleosporomycetidae</taxon>
        <taxon>Pleosporales</taxon>
        <taxon>Melanommataceae</taxon>
        <taxon>Melanomma</taxon>
    </lineage>
</organism>
<name>A0A6A6XRL6_9PLEO</name>
<evidence type="ECO:0000256" key="10">
    <source>
        <dbReference type="ARBA" id="ARBA00023295"/>
    </source>
</evidence>
<comment type="pathway">
    <text evidence="13">Glycan metabolism; N-glycan degradation.</text>
</comment>
<protein>
    <recommendedName>
        <fullName evidence="11 12">Mannosyl-oligosaccharide glucosidase</fullName>
        <ecNumber evidence="11 12">3.2.1.106</ecNumber>
    </recommendedName>
    <alternativeName>
        <fullName evidence="13">Glucosidase I</fullName>
    </alternativeName>
</protein>
<evidence type="ECO:0000256" key="7">
    <source>
        <dbReference type="ARBA" id="ARBA00022989"/>
    </source>
</evidence>
<evidence type="ECO:0000256" key="4">
    <source>
        <dbReference type="ARBA" id="ARBA00022801"/>
    </source>
</evidence>
<comment type="catalytic activity">
    <reaction evidence="12">
        <text>N(4)-(alpha-D-Glc-(1-&gt;2)-alpha-D-Glc-(1-&gt;3)-alpha-D-Glc-(1-&gt;3)-alpha-D-Man-(1-&gt;2)-alpha-D-Man-(1-&gt;2)-alpha-D-Man-(1-&gt;3)-[alpha-D-Man-(1-&gt;2)-alpha-D-Man-(1-&gt;3)-[alpha-D-Man-(1-&gt;2)-alpha-D-Man-(1-&gt;6)]-alpha-D-Man-(1-&gt;6)]-beta-D-Man-(1-&gt;4)-beta-D-GlcNAc-(1-&gt;4)-beta-D-GlcNAc)-L-asparaginyl-[protein] + H2O = N(4)-(alpha-D-Glc-(1-&gt;3)-alpha-D-Glc-(1-&gt;3)-alpha-D-Man-(1-&gt;2)-alpha-D-Man-(1-&gt;2)-alpha-D-Man-(1-&gt;3)-[alpha-D-Man-(1-&gt;2)-alpha-D-Man-(1-&gt;3)-[alpha-D-Man-(1-&gt;2)-alpha-D-Man-(1-&gt;6)]-alpha-D-Man-(1-&gt;6)]-beta-D-Man-(1-&gt;4)-beta-D-GlcNAc-(1-&gt;4)-beta-D-GlcNAc)-L-asparaginyl-[protein] + beta-D-glucose</text>
        <dbReference type="Rhea" id="RHEA:55988"/>
        <dbReference type="Rhea" id="RHEA-COMP:12806"/>
        <dbReference type="Rhea" id="RHEA-COMP:14355"/>
        <dbReference type="ChEBI" id="CHEBI:15377"/>
        <dbReference type="ChEBI" id="CHEBI:15903"/>
        <dbReference type="ChEBI" id="CHEBI:59082"/>
        <dbReference type="ChEBI" id="CHEBI:132537"/>
        <dbReference type="EC" id="3.2.1.106"/>
    </reaction>
</comment>
<dbReference type="Proteomes" id="UP000799757">
    <property type="component" value="Unassembled WGS sequence"/>
</dbReference>
<dbReference type="AlphaFoldDB" id="A0A6A6XRL6"/>
<keyword evidence="8" id="KW-0472">Membrane</keyword>
<feature type="chain" id="PRO_5025572278" description="Mannosyl-oligosaccharide glucosidase" evidence="14">
    <location>
        <begin position="20"/>
        <end position="825"/>
    </location>
</feature>
<keyword evidence="3" id="KW-0812">Transmembrane</keyword>
<keyword evidence="18" id="KW-1185">Reference proteome</keyword>
<feature type="domain" description="Glycosyl hydrolase family 63 C-terminal" evidence="15">
    <location>
        <begin position="275"/>
        <end position="761"/>
    </location>
</feature>
<keyword evidence="14" id="KW-0732">Signal</keyword>
<comment type="subcellular location">
    <subcellularLocation>
        <location evidence="1 12">Endoplasmic reticulum membrane</location>
        <topology evidence="1 12">Single-pass type II membrane protein</topology>
    </subcellularLocation>
</comment>